<dbReference type="EMBL" id="DXAN01000026">
    <property type="protein sequence ID" value="HJA09117.1"/>
    <property type="molecule type" value="Genomic_DNA"/>
</dbReference>
<reference evidence="2" key="1">
    <citation type="journal article" date="2021" name="PeerJ">
        <title>Extensive microbial diversity within the chicken gut microbiome revealed by metagenomics and culture.</title>
        <authorList>
            <person name="Gilroy R."/>
            <person name="Ravi A."/>
            <person name="Getino M."/>
            <person name="Pursley I."/>
            <person name="Horton D.L."/>
            <person name="Alikhan N.F."/>
            <person name="Baker D."/>
            <person name="Gharbi K."/>
            <person name="Hall N."/>
            <person name="Watson M."/>
            <person name="Adriaenssens E.M."/>
            <person name="Foster-Nyarko E."/>
            <person name="Jarju S."/>
            <person name="Secka A."/>
            <person name="Antonio M."/>
            <person name="Oren A."/>
            <person name="Chaudhuri R.R."/>
            <person name="La Ragione R."/>
            <person name="Hildebrand F."/>
            <person name="Pallen M.J."/>
        </authorList>
    </citation>
    <scope>NUCLEOTIDE SEQUENCE</scope>
    <source>
        <strain evidence="2">CHK186-16707</strain>
    </source>
</reference>
<keyword evidence="1" id="KW-0732">Signal</keyword>
<comment type="caution">
    <text evidence="2">The sequence shown here is derived from an EMBL/GenBank/DDBJ whole genome shotgun (WGS) entry which is preliminary data.</text>
</comment>
<sequence>MKKLITALVMVLAFAVSASAAVKEFETVKMDVPEGWVTQAQGPVTAAVAPDQSRGVTVIVAPAQGQDAKTIAETGAKAVNGTDLRAEGDGWMFNFDQNGQKGSMLVRVAKDQAMVITLIGEGPEVLNTAKSVEFK</sequence>
<feature type="signal peptide" evidence="1">
    <location>
        <begin position="1"/>
        <end position="20"/>
    </location>
</feature>
<dbReference type="Proteomes" id="UP000824225">
    <property type="component" value="Unassembled WGS sequence"/>
</dbReference>
<organism evidence="2 3">
    <name type="scientific">Candidatus Mailhella merdigallinarum</name>
    <dbReference type="NCBI Taxonomy" id="2838658"/>
    <lineage>
        <taxon>Bacteria</taxon>
        <taxon>Pseudomonadati</taxon>
        <taxon>Thermodesulfobacteriota</taxon>
        <taxon>Desulfovibrionia</taxon>
        <taxon>Desulfovibrionales</taxon>
        <taxon>Desulfovibrionaceae</taxon>
        <taxon>Mailhella</taxon>
    </lineage>
</organism>
<dbReference type="AlphaFoldDB" id="A0A9D2HEU7"/>
<evidence type="ECO:0000313" key="2">
    <source>
        <dbReference type="EMBL" id="HJA09117.1"/>
    </source>
</evidence>
<name>A0A9D2HEU7_9BACT</name>
<proteinExistence type="predicted"/>
<reference evidence="2" key="2">
    <citation type="submission" date="2021-04" db="EMBL/GenBank/DDBJ databases">
        <authorList>
            <person name="Gilroy R."/>
        </authorList>
    </citation>
    <scope>NUCLEOTIDE SEQUENCE</scope>
    <source>
        <strain evidence="2">CHK186-16707</strain>
    </source>
</reference>
<evidence type="ECO:0000313" key="3">
    <source>
        <dbReference type="Proteomes" id="UP000824225"/>
    </source>
</evidence>
<gene>
    <name evidence="2" type="ORF">H9962_08020</name>
</gene>
<accession>A0A9D2HEU7</accession>
<protein>
    <submittedName>
        <fullName evidence="2">Uncharacterized protein</fullName>
    </submittedName>
</protein>
<feature type="chain" id="PRO_5038986282" evidence="1">
    <location>
        <begin position="21"/>
        <end position="135"/>
    </location>
</feature>
<evidence type="ECO:0000256" key="1">
    <source>
        <dbReference type="SAM" id="SignalP"/>
    </source>
</evidence>